<dbReference type="PROSITE" id="PS50297">
    <property type="entry name" value="ANK_REP_REGION"/>
    <property type="match status" value="2"/>
</dbReference>
<evidence type="ECO:0000313" key="3">
    <source>
        <dbReference type="EMBL" id="CAB4034970.1"/>
    </source>
</evidence>
<protein>
    <submittedName>
        <fullName evidence="3">Serine threonine- phosphatase 6 regulatory ankyrin repeat subunit A isoform X2</fullName>
    </submittedName>
</protein>
<feature type="non-terminal residue" evidence="3">
    <location>
        <position position="1"/>
    </location>
</feature>
<comment type="caution">
    <text evidence="3">The sequence shown here is derived from an EMBL/GenBank/DDBJ whole genome shotgun (WGS) entry which is preliminary data.</text>
</comment>
<dbReference type="Pfam" id="PF12796">
    <property type="entry name" value="Ank_2"/>
    <property type="match status" value="2"/>
</dbReference>
<dbReference type="InterPro" id="IPR002110">
    <property type="entry name" value="Ankyrin_rpt"/>
</dbReference>
<dbReference type="OrthoDB" id="194358at2759"/>
<sequence length="99" mass="10631">SANGHEDCVDILLNYQADPLSRDCNGTSPLHLAAACGHIGILSSLLQVCGTGNILDDRGYTPLHWACYNGHDSCVDVLMEDENCQTFQGNPFSPLHCAV</sequence>
<organism evidence="3 4">
    <name type="scientific">Paramuricea clavata</name>
    <name type="common">Red gorgonian</name>
    <name type="synonym">Violescent sea-whip</name>
    <dbReference type="NCBI Taxonomy" id="317549"/>
    <lineage>
        <taxon>Eukaryota</taxon>
        <taxon>Metazoa</taxon>
        <taxon>Cnidaria</taxon>
        <taxon>Anthozoa</taxon>
        <taxon>Octocorallia</taxon>
        <taxon>Malacalcyonacea</taxon>
        <taxon>Plexauridae</taxon>
        <taxon>Paramuricea</taxon>
    </lineage>
</organism>
<proteinExistence type="predicted"/>
<name>A0A7D9JRF2_PARCT</name>
<keyword evidence="1" id="KW-0677">Repeat</keyword>
<reference evidence="3" key="1">
    <citation type="submission" date="2020-04" db="EMBL/GenBank/DDBJ databases">
        <authorList>
            <person name="Alioto T."/>
            <person name="Alioto T."/>
            <person name="Gomez Garrido J."/>
        </authorList>
    </citation>
    <scope>NUCLEOTIDE SEQUENCE</scope>
    <source>
        <strain evidence="3">A484AB</strain>
    </source>
</reference>
<keyword evidence="4" id="KW-1185">Reference proteome</keyword>
<dbReference type="SMART" id="SM00248">
    <property type="entry name" value="ANK"/>
    <property type="match status" value="2"/>
</dbReference>
<dbReference type="PROSITE" id="PS50088">
    <property type="entry name" value="ANK_REPEAT"/>
    <property type="match status" value="2"/>
</dbReference>
<evidence type="ECO:0000313" key="4">
    <source>
        <dbReference type="Proteomes" id="UP001152795"/>
    </source>
</evidence>
<feature type="non-terminal residue" evidence="3">
    <location>
        <position position="99"/>
    </location>
</feature>
<dbReference type="AlphaFoldDB" id="A0A7D9JRF2"/>
<dbReference type="EMBL" id="CACRXK020020579">
    <property type="protein sequence ID" value="CAB4034970.1"/>
    <property type="molecule type" value="Genomic_DNA"/>
</dbReference>
<evidence type="ECO:0000256" key="1">
    <source>
        <dbReference type="ARBA" id="ARBA00022737"/>
    </source>
</evidence>
<dbReference type="PANTHER" id="PTHR24171">
    <property type="entry name" value="ANKYRIN REPEAT DOMAIN-CONTAINING PROTEIN 39-RELATED"/>
    <property type="match status" value="1"/>
</dbReference>
<dbReference type="Proteomes" id="UP001152795">
    <property type="component" value="Unassembled WGS sequence"/>
</dbReference>
<gene>
    <name evidence="3" type="ORF">PACLA_8A035630</name>
</gene>
<accession>A0A7D9JRF2</accession>
<dbReference type="InterPro" id="IPR036770">
    <property type="entry name" value="Ankyrin_rpt-contain_sf"/>
</dbReference>
<dbReference type="SUPFAM" id="SSF48403">
    <property type="entry name" value="Ankyrin repeat"/>
    <property type="match status" value="1"/>
</dbReference>
<keyword evidence="2" id="KW-0040">ANK repeat</keyword>
<evidence type="ECO:0000256" key="2">
    <source>
        <dbReference type="ARBA" id="ARBA00023043"/>
    </source>
</evidence>
<dbReference type="Gene3D" id="1.25.40.20">
    <property type="entry name" value="Ankyrin repeat-containing domain"/>
    <property type="match status" value="1"/>
</dbReference>
<dbReference type="PANTHER" id="PTHR24171:SF10">
    <property type="entry name" value="ANKYRIN REPEAT DOMAIN-CONTAINING PROTEIN 29-LIKE"/>
    <property type="match status" value="1"/>
</dbReference>